<feature type="chain" id="PRO_5032606827" evidence="2">
    <location>
        <begin position="25"/>
        <end position="103"/>
    </location>
</feature>
<sequence>MAQSISYSTAIVVLVIALLSFTCASRHILQSEEVTPLDISKEEGSRVAEMMGYATTGEESDREVPTGPDPIHHHGIPKTRSAYLPKIFWPNSNTNKNVPDQYP</sequence>
<accession>A0A833QWT9</accession>
<dbReference type="EMBL" id="SWLB01000013">
    <property type="protein sequence ID" value="KAF3331119.1"/>
    <property type="molecule type" value="Genomic_DNA"/>
</dbReference>
<evidence type="ECO:0000313" key="4">
    <source>
        <dbReference type="Proteomes" id="UP000623129"/>
    </source>
</evidence>
<dbReference type="AlphaFoldDB" id="A0A833QWT9"/>
<dbReference type="OrthoDB" id="686453at2759"/>
<feature type="region of interest" description="Disordered" evidence="1">
    <location>
        <begin position="56"/>
        <end position="77"/>
    </location>
</feature>
<comment type="caution">
    <text evidence="3">The sequence shown here is derived from an EMBL/GenBank/DDBJ whole genome shotgun (WGS) entry which is preliminary data.</text>
</comment>
<protein>
    <submittedName>
        <fullName evidence="3">Uncharacterized protein</fullName>
    </submittedName>
</protein>
<name>A0A833QWT9_9POAL</name>
<organism evidence="3 4">
    <name type="scientific">Carex littledalei</name>
    <dbReference type="NCBI Taxonomy" id="544730"/>
    <lineage>
        <taxon>Eukaryota</taxon>
        <taxon>Viridiplantae</taxon>
        <taxon>Streptophyta</taxon>
        <taxon>Embryophyta</taxon>
        <taxon>Tracheophyta</taxon>
        <taxon>Spermatophyta</taxon>
        <taxon>Magnoliopsida</taxon>
        <taxon>Liliopsida</taxon>
        <taxon>Poales</taxon>
        <taxon>Cyperaceae</taxon>
        <taxon>Cyperoideae</taxon>
        <taxon>Cariceae</taxon>
        <taxon>Carex</taxon>
        <taxon>Carex subgen. Euthyceras</taxon>
    </lineage>
</organism>
<evidence type="ECO:0000313" key="3">
    <source>
        <dbReference type="EMBL" id="KAF3331119.1"/>
    </source>
</evidence>
<keyword evidence="4" id="KW-1185">Reference proteome</keyword>
<dbReference type="Proteomes" id="UP000623129">
    <property type="component" value="Unassembled WGS sequence"/>
</dbReference>
<feature type="signal peptide" evidence="2">
    <location>
        <begin position="1"/>
        <end position="24"/>
    </location>
</feature>
<evidence type="ECO:0000256" key="2">
    <source>
        <dbReference type="SAM" id="SignalP"/>
    </source>
</evidence>
<reference evidence="3" key="1">
    <citation type="submission" date="2020-01" db="EMBL/GenBank/DDBJ databases">
        <title>Genome sequence of Kobresia littledalei, the first chromosome-level genome in the family Cyperaceae.</title>
        <authorList>
            <person name="Qu G."/>
        </authorList>
    </citation>
    <scope>NUCLEOTIDE SEQUENCE</scope>
    <source>
        <strain evidence="3">C.B.Clarke</strain>
        <tissue evidence="3">Leaf</tissue>
    </source>
</reference>
<proteinExistence type="predicted"/>
<keyword evidence="2" id="KW-0732">Signal</keyword>
<evidence type="ECO:0000256" key="1">
    <source>
        <dbReference type="SAM" id="MobiDB-lite"/>
    </source>
</evidence>
<gene>
    <name evidence="3" type="ORF">FCM35_KLT04473</name>
</gene>